<gene>
    <name evidence="2" type="primary">CTBP1</name>
</gene>
<evidence type="ECO:0000313" key="2">
    <source>
        <dbReference type="EMBL" id="AHW56689.1"/>
    </source>
</evidence>
<name>X5D315_HUMAN</name>
<feature type="region of interest" description="Disordered" evidence="1">
    <location>
        <begin position="1"/>
        <end position="50"/>
    </location>
</feature>
<reference evidence="2" key="1">
    <citation type="journal article" date="2014" name="Nat. Commun.">
        <title>Protein interaction network of alternatively spliced isoforms from brain links genetic risk factors for autism.</title>
        <authorList>
            <person name="Corominas R."/>
            <person name="Yang X."/>
            <person name="Lin G.N."/>
            <person name="Kang S."/>
            <person name="Shen Y."/>
            <person name="Ghamsari L."/>
            <person name="Broly M."/>
            <person name="Rodriguez M."/>
            <person name="Tam S."/>
            <person name="Wanamaker S.A."/>
            <person name="Fan C."/>
            <person name="Yi S."/>
            <person name="Tasan M."/>
            <person name="Lemmens I."/>
            <person name="Kuang X."/>
            <person name="Zhao N."/>
            <person name="Malhotra D."/>
            <person name="Michaelson J.J."/>
            <person name="Vacic V."/>
            <person name="Calderwood M.A."/>
            <person name="Roth F.P."/>
            <person name="Tavernier J."/>
            <person name="Horvath S."/>
            <person name="Salehi-Ashtiani K."/>
            <person name="Korkin D."/>
            <person name="Sebat J."/>
            <person name="Hill D.E."/>
            <person name="Hao T."/>
            <person name="Vidal M."/>
            <person name="Iakoucheva L.M."/>
        </authorList>
    </citation>
    <scope>NUCLEOTIDE SEQUENCE</scope>
    <source>
        <tissue evidence="2">Fetal whole brain</tissue>
    </source>
</reference>
<protein>
    <submittedName>
        <fullName evidence="2">C-terminal binding protein 1 isoform E</fullName>
    </submittedName>
</protein>
<evidence type="ECO:0000256" key="1">
    <source>
        <dbReference type="SAM" id="MobiDB-lite"/>
    </source>
</evidence>
<dbReference type="PeptideAtlas" id="X5D315"/>
<dbReference type="EMBL" id="KJ535050">
    <property type="protein sequence ID" value="AHW56689.1"/>
    <property type="molecule type" value="mRNA"/>
</dbReference>
<organism evidence="2">
    <name type="scientific">Homo sapiens</name>
    <name type="common">Human</name>
    <dbReference type="NCBI Taxonomy" id="9606"/>
    <lineage>
        <taxon>Eukaryota</taxon>
        <taxon>Metazoa</taxon>
        <taxon>Chordata</taxon>
        <taxon>Craniata</taxon>
        <taxon>Vertebrata</taxon>
        <taxon>Euteleostomi</taxon>
        <taxon>Mammalia</taxon>
        <taxon>Eutheria</taxon>
        <taxon>Euarchontoglires</taxon>
        <taxon>Primates</taxon>
        <taxon>Haplorrhini</taxon>
        <taxon>Catarrhini</taxon>
        <taxon>Hominidae</taxon>
        <taxon>Homo</taxon>
    </lineage>
</organism>
<accession>X5D315</accession>
<dbReference type="OrthoDB" id="9991913at2759"/>
<sequence length="50" mass="5449">MGSSHLLNKGLPLGPERGCGGPDVPHHHSHQGGPGEVQSPPHHRPDWQWF</sequence>
<dbReference type="AlphaFoldDB" id="X5D315"/>
<proteinExistence type="evidence at transcript level"/>
<dbReference type="ChiTaRS" id="CTBP1">
    <property type="organism name" value="human"/>
</dbReference>